<comment type="similarity">
    <text evidence="1 2">Belongs to the small heat shock protein (HSP20) family.</text>
</comment>
<dbReference type="InterPro" id="IPR008978">
    <property type="entry name" value="HSP20-like_chaperone"/>
</dbReference>
<dbReference type="OrthoDB" id="5295562at2"/>
<dbReference type="Pfam" id="PF00011">
    <property type="entry name" value="HSP20"/>
    <property type="match status" value="1"/>
</dbReference>
<evidence type="ECO:0000256" key="2">
    <source>
        <dbReference type="RuleBase" id="RU003616"/>
    </source>
</evidence>
<accession>A0A1W6YIS5</accession>
<gene>
    <name evidence="4" type="ORF">CAL12_08925</name>
</gene>
<protein>
    <submittedName>
        <fullName evidence="4">Heat-shock protein Hsp20</fullName>
    </submittedName>
</protein>
<feature type="domain" description="SHSP" evidence="3">
    <location>
        <begin position="34"/>
        <end position="135"/>
    </location>
</feature>
<dbReference type="SUPFAM" id="SSF49764">
    <property type="entry name" value="HSP20-like chaperones"/>
    <property type="match status" value="1"/>
</dbReference>
<dbReference type="InterPro" id="IPR031107">
    <property type="entry name" value="Small_HSP"/>
</dbReference>
<dbReference type="EMBL" id="CP021108">
    <property type="protein sequence ID" value="ARP80950.1"/>
    <property type="molecule type" value="Genomic_DNA"/>
</dbReference>
<evidence type="ECO:0000256" key="1">
    <source>
        <dbReference type="PROSITE-ProRule" id="PRU00285"/>
    </source>
</evidence>
<dbReference type="Gene3D" id="2.60.40.790">
    <property type="match status" value="1"/>
</dbReference>
<dbReference type="AlphaFoldDB" id="A0A1W6YIS5"/>
<keyword evidence="5" id="KW-1185">Reference proteome</keyword>
<dbReference type="Proteomes" id="UP000194151">
    <property type="component" value="Chromosome"/>
</dbReference>
<dbReference type="STRING" id="1416806.CAL12_08925"/>
<evidence type="ECO:0000313" key="5">
    <source>
        <dbReference type="Proteomes" id="UP000194151"/>
    </source>
</evidence>
<evidence type="ECO:0000259" key="3">
    <source>
        <dbReference type="PROSITE" id="PS01031"/>
    </source>
</evidence>
<evidence type="ECO:0000313" key="4">
    <source>
        <dbReference type="EMBL" id="ARP80950.1"/>
    </source>
</evidence>
<dbReference type="PROSITE" id="PS01031">
    <property type="entry name" value="SHSP"/>
    <property type="match status" value="1"/>
</dbReference>
<dbReference type="KEGG" id="bgv:CAL12_08925"/>
<sequence>MRSRDLTSWMWGDALSMLEQAERLQRQFFRACTADPHVWEPPIDVVETAEAVIVHIALPGVPSSAITVRYQSDGVTVSGTRRLPASQAAHIHRVEIPYGRFERRIALPLSALEPDAPQMSDGCLVLTFRKRKETP</sequence>
<dbReference type="RefSeq" id="WP_086064163.1">
    <property type="nucleotide sequence ID" value="NZ_CP021108.1"/>
</dbReference>
<dbReference type="InterPro" id="IPR002068">
    <property type="entry name" value="A-crystallin/Hsp20_dom"/>
</dbReference>
<name>A0A1W6YIS5_9BORD</name>
<organism evidence="4 5">
    <name type="scientific">Bordetella genomosp. 8</name>
    <dbReference type="NCBI Taxonomy" id="1416806"/>
    <lineage>
        <taxon>Bacteria</taxon>
        <taxon>Pseudomonadati</taxon>
        <taxon>Pseudomonadota</taxon>
        <taxon>Betaproteobacteria</taxon>
        <taxon>Burkholderiales</taxon>
        <taxon>Alcaligenaceae</taxon>
        <taxon>Bordetella</taxon>
    </lineage>
</organism>
<dbReference type="PANTHER" id="PTHR11527">
    <property type="entry name" value="HEAT-SHOCK PROTEIN 20 FAMILY MEMBER"/>
    <property type="match status" value="1"/>
</dbReference>
<dbReference type="CDD" id="cd06464">
    <property type="entry name" value="ACD_sHsps-like"/>
    <property type="match status" value="1"/>
</dbReference>
<reference evidence="4 5" key="1">
    <citation type="submission" date="2017-05" db="EMBL/GenBank/DDBJ databases">
        <title>Complete and WGS of Bordetella genogroups.</title>
        <authorList>
            <person name="Spilker T."/>
            <person name="LiPuma J."/>
        </authorList>
    </citation>
    <scope>NUCLEOTIDE SEQUENCE [LARGE SCALE GENOMIC DNA]</scope>
    <source>
        <strain evidence="4 5">AU19157</strain>
    </source>
</reference>
<proteinExistence type="inferred from homology"/>